<keyword evidence="1" id="KW-0614">Plasmid</keyword>
<dbReference type="Pfam" id="PF07103">
    <property type="entry name" value="DUF1365"/>
    <property type="match status" value="1"/>
</dbReference>
<gene>
    <name evidence="1" type="ORF">FPZ52_12950</name>
</gene>
<reference evidence="1 2" key="1">
    <citation type="submission" date="2019-07" db="EMBL/GenBank/DDBJ databases">
        <title>Litoreibacter alkalisoli sp. nov., isolated from saline-alkaline soil.</title>
        <authorList>
            <person name="Wang S."/>
            <person name="Xu L."/>
            <person name="Xing Y.-T."/>
            <person name="Sun J.-Q."/>
        </authorList>
    </citation>
    <scope>NUCLEOTIDE SEQUENCE [LARGE SCALE GENOMIC DNA]</scope>
    <source>
        <strain evidence="1 2">LN3S51</strain>
        <plasmid evidence="1 2">unnamed1</plasmid>
    </source>
</reference>
<dbReference type="InterPro" id="IPR010775">
    <property type="entry name" value="DUF1365"/>
</dbReference>
<dbReference type="AlphaFoldDB" id="A0A5B8J7Y9"/>
<accession>A0A5B8J7Y9</accession>
<dbReference type="PANTHER" id="PTHR33973:SF4">
    <property type="entry name" value="OS07G0153300 PROTEIN"/>
    <property type="match status" value="1"/>
</dbReference>
<dbReference type="Proteomes" id="UP000318483">
    <property type="component" value="Plasmid unnamed1"/>
</dbReference>
<dbReference type="PANTHER" id="PTHR33973">
    <property type="entry name" value="OS07G0153300 PROTEIN"/>
    <property type="match status" value="1"/>
</dbReference>
<dbReference type="OrthoDB" id="9778801at2"/>
<dbReference type="RefSeq" id="WP_146366015.1">
    <property type="nucleotide sequence ID" value="NZ_CP042262.1"/>
</dbReference>
<proteinExistence type="predicted"/>
<keyword evidence="2" id="KW-1185">Reference proteome</keyword>
<dbReference type="EMBL" id="CP042262">
    <property type="protein sequence ID" value="QDY70597.1"/>
    <property type="molecule type" value="Genomic_DNA"/>
</dbReference>
<organism evidence="1 2">
    <name type="scientific">Qingshengfaniella alkalisoli</name>
    <dbReference type="NCBI Taxonomy" id="2599296"/>
    <lineage>
        <taxon>Bacteria</taxon>
        <taxon>Pseudomonadati</taxon>
        <taxon>Pseudomonadota</taxon>
        <taxon>Alphaproteobacteria</taxon>
        <taxon>Rhodobacterales</taxon>
        <taxon>Paracoccaceae</taxon>
        <taxon>Qingshengfaniella</taxon>
    </lineage>
</organism>
<dbReference type="KEGG" id="lit:FPZ52_12950"/>
<protein>
    <submittedName>
        <fullName evidence="1">DUF1365 domain-containing protein</fullName>
    </submittedName>
</protein>
<geneLocation type="plasmid" evidence="1 2">
    <name>unnamed1</name>
</geneLocation>
<evidence type="ECO:0000313" key="1">
    <source>
        <dbReference type="EMBL" id="QDY70597.1"/>
    </source>
</evidence>
<evidence type="ECO:0000313" key="2">
    <source>
        <dbReference type="Proteomes" id="UP000318483"/>
    </source>
</evidence>
<sequence length="250" mass="28132">MTAQLVKGSTYHRRLGHTRNSFRYGVDYLLVTPEELRPKMLLGRNRPSLFSLYDRDNGGERGNGSGAAWARQVLDEAGFSGSCDCKVELLTQPRCLGFWFCPVSFWLASVDNELRAVIAEVNNTFGDRHSYLCAKDDFGPIYRGDQMKARKIFHVSPFQDVSGDYRFSFDVTARSVSIHILLRDGQNGVIATLQGTRKPLTNRALLGSALRRPAGAIRVLALIYWQAIRLKLKGVSYRRRPAPPAHEVSR</sequence>
<name>A0A5B8J7Y9_9RHOB</name>